<sequence length="426" mass="46063">MEVKLSIMRTSVGEAALATTAVGAPALAAAELSTPMLMARPPGYRELEIAWRGRIPLAATGVISAAALVGRAVRGRAPRRTALTTVVGLLGVSAGAAVSYDPWLFAPRRGRPQVRPAAEADRVLGSDTEVLGVRLNGQARAYPARALARPHIVTDILGGEPVAVSYCGLTNSAIAYRLGEGRTRMRLSVLSAPRNNILYREHSTGSFVQQLLPEIAHGELLGQRLTTVPVVYTTWAAWQELAPETTLADSPVRSPGDRLVTSLMRAEHTRTRSRSRTLLATDSVDERIPAKTQLLSLVEDGDAIAYTRAALHAQPVINDVVGTQPTVAFYEPSRDIATAFRRHMDGRPLEFRPATPTTGGYEVAEDTDTGSTWDVLGRCIRGPRGGQQLQATPFSFDKPFWFAWAAYHPHSRLHATPDELTTGQSR</sequence>
<keyword evidence="2" id="KW-1185">Reference proteome</keyword>
<evidence type="ECO:0000313" key="2">
    <source>
        <dbReference type="Proteomes" id="UP001564626"/>
    </source>
</evidence>
<reference evidence="1 2" key="1">
    <citation type="submission" date="2024-08" db="EMBL/GenBank/DDBJ databases">
        <title>Genome mining of Saccharopolyspora cebuensis PGLac3 from Nigerian medicinal plant.</title>
        <authorList>
            <person name="Ezeobiora C.E."/>
            <person name="Igbokwe N.H."/>
            <person name="Amin D.H."/>
            <person name="Mendie U.E."/>
        </authorList>
    </citation>
    <scope>NUCLEOTIDE SEQUENCE [LARGE SCALE GENOMIC DNA]</scope>
    <source>
        <strain evidence="1 2">PGLac3</strain>
    </source>
</reference>
<comment type="caution">
    <text evidence="1">The sequence shown here is derived from an EMBL/GenBank/DDBJ whole genome shotgun (WGS) entry which is preliminary data.</text>
</comment>
<dbReference type="RefSeq" id="WP_186361389.1">
    <property type="nucleotide sequence ID" value="NZ_JBGEHV010000102.1"/>
</dbReference>
<proteinExistence type="predicted"/>
<dbReference type="Pfam" id="PF11376">
    <property type="entry name" value="DUF3179"/>
    <property type="match status" value="1"/>
</dbReference>
<dbReference type="Proteomes" id="UP001564626">
    <property type="component" value="Unassembled WGS sequence"/>
</dbReference>
<name>A0ABV4CS32_9PSEU</name>
<organism evidence="1 2">
    <name type="scientific">Saccharopolyspora cebuensis</name>
    <dbReference type="NCBI Taxonomy" id="418759"/>
    <lineage>
        <taxon>Bacteria</taxon>
        <taxon>Bacillati</taxon>
        <taxon>Actinomycetota</taxon>
        <taxon>Actinomycetes</taxon>
        <taxon>Pseudonocardiales</taxon>
        <taxon>Pseudonocardiaceae</taxon>
        <taxon>Saccharopolyspora</taxon>
    </lineage>
</organism>
<accession>A0ABV4CS32</accession>
<dbReference type="InterPro" id="IPR021516">
    <property type="entry name" value="DUF3179"/>
</dbReference>
<protein>
    <submittedName>
        <fullName evidence="1">DUF3179 domain-containing (Seleno)protein</fullName>
    </submittedName>
</protein>
<gene>
    <name evidence="1" type="ORF">AB8O55_29250</name>
</gene>
<evidence type="ECO:0000313" key="1">
    <source>
        <dbReference type="EMBL" id="MEY8043514.1"/>
    </source>
</evidence>
<dbReference type="EMBL" id="JBGEHV010000102">
    <property type="protein sequence ID" value="MEY8043514.1"/>
    <property type="molecule type" value="Genomic_DNA"/>
</dbReference>